<evidence type="ECO:0000256" key="11">
    <source>
        <dbReference type="SAM" id="Phobius"/>
    </source>
</evidence>
<evidence type="ECO:0000256" key="2">
    <source>
        <dbReference type="ARBA" id="ARBA00009165"/>
    </source>
</evidence>
<evidence type="ECO:0000256" key="1">
    <source>
        <dbReference type="ARBA" id="ARBA00004651"/>
    </source>
</evidence>
<dbReference type="NCBIfam" id="NF033739">
    <property type="entry name" value="intramemb_PrsW"/>
    <property type="match status" value="1"/>
</dbReference>
<dbReference type="EMBL" id="JAOTPO010000001">
    <property type="protein sequence ID" value="MDE5411956.1"/>
    <property type="molecule type" value="Genomic_DNA"/>
</dbReference>
<evidence type="ECO:0000256" key="5">
    <source>
        <dbReference type="ARBA" id="ARBA00022670"/>
    </source>
</evidence>
<evidence type="ECO:0000313" key="13">
    <source>
        <dbReference type="Proteomes" id="UP001148125"/>
    </source>
</evidence>
<accession>A0ABT5V939</accession>
<evidence type="ECO:0000256" key="8">
    <source>
        <dbReference type="ARBA" id="ARBA00022989"/>
    </source>
</evidence>
<feature type="transmembrane region" description="Helical" evidence="11">
    <location>
        <begin position="66"/>
        <end position="88"/>
    </location>
</feature>
<evidence type="ECO:0000256" key="3">
    <source>
        <dbReference type="ARBA" id="ARBA00018997"/>
    </source>
</evidence>
<dbReference type="InterPro" id="IPR026898">
    <property type="entry name" value="PrsW"/>
</dbReference>
<dbReference type="Pfam" id="PF13367">
    <property type="entry name" value="PrsW-protease"/>
    <property type="match status" value="1"/>
</dbReference>
<keyword evidence="4" id="KW-1003">Cell membrane</keyword>
<dbReference type="PANTHER" id="PTHR36844:SF1">
    <property type="entry name" value="PROTEASE PRSW"/>
    <property type="match status" value="1"/>
</dbReference>
<feature type="transmembrane region" description="Helical" evidence="11">
    <location>
        <begin position="162"/>
        <end position="181"/>
    </location>
</feature>
<reference evidence="12" key="1">
    <citation type="submission" date="2024-05" db="EMBL/GenBank/DDBJ databases">
        <title>Alkalihalobacillus sp. strain MEB203 novel alkaliphilic bacterium from Lonar Lake, India.</title>
        <authorList>
            <person name="Joshi A."/>
            <person name="Thite S."/>
            <person name="Mengade P."/>
        </authorList>
    </citation>
    <scope>NUCLEOTIDE SEQUENCE</scope>
    <source>
        <strain evidence="12">MEB 203</strain>
    </source>
</reference>
<keyword evidence="13" id="KW-1185">Reference proteome</keyword>
<evidence type="ECO:0000256" key="10">
    <source>
        <dbReference type="ARBA" id="ARBA00030345"/>
    </source>
</evidence>
<feature type="transmembrane region" description="Helical" evidence="11">
    <location>
        <begin position="33"/>
        <end position="54"/>
    </location>
</feature>
<evidence type="ECO:0000256" key="6">
    <source>
        <dbReference type="ARBA" id="ARBA00022692"/>
    </source>
</evidence>
<evidence type="ECO:0000256" key="7">
    <source>
        <dbReference type="ARBA" id="ARBA00022801"/>
    </source>
</evidence>
<dbReference type="InterPro" id="IPR023596">
    <property type="entry name" value="Peptidase_PrsW_arch/bac"/>
</dbReference>
<comment type="similarity">
    <text evidence="2">Belongs to the protease PrsW family.</text>
</comment>
<evidence type="ECO:0000256" key="4">
    <source>
        <dbReference type="ARBA" id="ARBA00022475"/>
    </source>
</evidence>
<protein>
    <recommendedName>
        <fullName evidence="3">Protease PrsW</fullName>
    </recommendedName>
    <alternativeName>
        <fullName evidence="10">Protease responsible for activating sigma-W</fullName>
    </alternativeName>
</protein>
<keyword evidence="8 11" id="KW-1133">Transmembrane helix</keyword>
<dbReference type="PIRSF" id="PIRSF016933">
    <property type="entry name" value="PrsW"/>
    <property type="match status" value="1"/>
</dbReference>
<dbReference type="GO" id="GO:0006508">
    <property type="term" value="P:proteolysis"/>
    <property type="evidence" value="ECO:0007669"/>
    <property type="project" value="UniProtKB-KW"/>
</dbReference>
<evidence type="ECO:0000256" key="9">
    <source>
        <dbReference type="ARBA" id="ARBA00023136"/>
    </source>
</evidence>
<feature type="transmembrane region" description="Helical" evidence="11">
    <location>
        <begin position="127"/>
        <end position="150"/>
    </location>
</feature>
<sequence>MFSLITATTGPAMALFCYFYLKNDVSHQALLMIIKTFIIGALLVFPVMVIQYAIEVEGVFTSEFTIAFFGYAFTEEFFKWFLLFFFAYKHATFNKTYDGIIYGVSISLGFASVENFFYLIANGLETAWLRALFPVSSHALFGVIMGYYLGKAKFSKKRRNRYVLFSLFLPILLHGSYDLILLTMDRYIHITMLLFMIGLWTFSIHKVKMAN</sequence>
<dbReference type="PANTHER" id="PTHR36844">
    <property type="entry name" value="PROTEASE PRSW"/>
    <property type="match status" value="1"/>
</dbReference>
<organism evidence="12 13">
    <name type="scientific">Alkalihalobacterium chitinilyticum</name>
    <dbReference type="NCBI Taxonomy" id="2980103"/>
    <lineage>
        <taxon>Bacteria</taxon>
        <taxon>Bacillati</taxon>
        <taxon>Bacillota</taxon>
        <taxon>Bacilli</taxon>
        <taxon>Bacillales</taxon>
        <taxon>Bacillaceae</taxon>
        <taxon>Alkalihalobacterium</taxon>
    </lineage>
</organism>
<gene>
    <name evidence="12" type="primary">prsW</name>
    <name evidence="12" type="ORF">N7Z68_00985</name>
</gene>
<feature type="transmembrane region" description="Helical" evidence="11">
    <location>
        <begin position="187"/>
        <end position="205"/>
    </location>
</feature>
<name>A0ABT5V939_9BACI</name>
<keyword evidence="5 12" id="KW-0645">Protease</keyword>
<feature type="transmembrane region" description="Helical" evidence="11">
    <location>
        <begin position="100"/>
        <end position="121"/>
    </location>
</feature>
<keyword evidence="9 11" id="KW-0472">Membrane</keyword>
<dbReference type="Proteomes" id="UP001148125">
    <property type="component" value="Unassembled WGS sequence"/>
</dbReference>
<evidence type="ECO:0000313" key="12">
    <source>
        <dbReference type="EMBL" id="MDE5411956.1"/>
    </source>
</evidence>
<feature type="transmembrane region" description="Helical" evidence="11">
    <location>
        <begin position="6"/>
        <end position="21"/>
    </location>
</feature>
<keyword evidence="7 12" id="KW-0378">Hydrolase</keyword>
<dbReference type="RefSeq" id="WP_275116584.1">
    <property type="nucleotide sequence ID" value="NZ_JAOTPO010000001.1"/>
</dbReference>
<comment type="subcellular location">
    <subcellularLocation>
        <location evidence="1">Cell membrane</location>
        <topology evidence="1">Multi-pass membrane protein</topology>
    </subcellularLocation>
</comment>
<keyword evidence="6 11" id="KW-0812">Transmembrane</keyword>
<dbReference type="GO" id="GO:0008233">
    <property type="term" value="F:peptidase activity"/>
    <property type="evidence" value="ECO:0007669"/>
    <property type="project" value="UniProtKB-KW"/>
</dbReference>
<comment type="caution">
    <text evidence="12">The sequence shown here is derived from an EMBL/GenBank/DDBJ whole genome shotgun (WGS) entry which is preliminary data.</text>
</comment>
<proteinExistence type="inferred from homology"/>